<evidence type="ECO:0000313" key="3">
    <source>
        <dbReference type="EMBL" id="QTD52603.1"/>
    </source>
</evidence>
<dbReference type="InterPro" id="IPR036415">
    <property type="entry name" value="Lamin_tail_dom_sf"/>
</dbReference>
<dbReference type="Pfam" id="PF00932">
    <property type="entry name" value="LTD"/>
    <property type="match status" value="1"/>
</dbReference>
<dbReference type="RefSeq" id="WP_237382707.1">
    <property type="nucleotide sequence ID" value="NZ_CP071793.1"/>
</dbReference>
<sequence>MWSRLPRLVSCFCLFCGLGLPLTGQYLRLFYPDIEQGSATIVVAPNGTAMLVDAGPEKNTDDVLEHYVASLMERGLITKLAYVVATHYDEDHIGRMDKLLGFLPLAPDTQILDRGEFGKVPKTFAYRDYKTAAAAFQRRTIAPGEILDLGDGVTVTCVAVNGMLIDGNRVDLSEASQFENAASVALVVRFGAFDAFIGGDLLGNESFSLPPVEQRVAPAIGDVDIYTVNHHGSRTSSTEPFLAQLKPEVAICQNAANNRHGHPNERIVRRIKTTANSFGEPPLFFQTNLSKLTDPRADYRLADGIADPDDGLAPRGRGGSIQVISDGAWYRVSAPLIEPVVRPCDGTTVGDGGTGRERFPPAILDVFRDLYVPPSNRRTRILARVRFYREAFLHAEVDGSPITPLEMKPRNGDPNLVAASLPSMGNGALVRYWIEAEDLQGRRISSARQGFFSGVTPISRLREVNERGFARYFGYGARVRGRVSAEADRLLTSGFSSLYLQDATAGIEVTASVQVGARLGDLVQAVGELNQREGDLSLDAGDDLGNQGLDVLGRGKPVAPQIVSVDQIGEALEGRLVRVNGVRLPAGERIPETDGRRLRARVGEGDAARTLTLAIDKRGELPGASSPLGPFDVVGIVTQYDRTPPLSQGYALTPRDRADLFSDEIHHPPLILTELMAAPRSDLNGDGVQRSDEDEFVELLNLGLEVFDLSEFRLEDGVRVRHRFPAGTLVAPGQVLVLFGGGDPRLETSTTQQALVQKASTGALGLNDSGDRLILRDGDGRPIWTVTFDSAEEGTSLARLPDGTHAPLQTHPELSGRRSSPGKNSKGGLFRIPPGALVISEVLFNPQGGDSGLEWIELTNLSDQELDLSGTCLGLAGISYATKLIPLAGRIAPRQAFVVGGPESNDRNANPRLDFKPAERLNLGNGGADAEGVALFNVRAPLVRIDTLPIDAVIYGERNSSQLRDARGEVVEPHVREAPTGASIERISASAGWRVQPEPNPNQPPANGNM</sequence>
<feature type="domain" description="LTD" evidence="2">
    <location>
        <begin position="674"/>
        <end position="790"/>
    </location>
</feature>
<evidence type="ECO:0000313" key="4">
    <source>
        <dbReference type="Proteomes" id="UP000663929"/>
    </source>
</evidence>
<gene>
    <name evidence="3" type="ORF">J3U87_09025</name>
</gene>
<dbReference type="KEGG" id="scor:J3U87_09025"/>
<dbReference type="EMBL" id="CP071793">
    <property type="protein sequence ID" value="QTD52603.1"/>
    <property type="molecule type" value="Genomic_DNA"/>
</dbReference>
<dbReference type="PANTHER" id="PTHR30619:SF1">
    <property type="entry name" value="RECOMBINATION PROTEIN 2"/>
    <property type="match status" value="1"/>
</dbReference>
<dbReference type="PANTHER" id="PTHR30619">
    <property type="entry name" value="DNA INTERNALIZATION/COMPETENCE PROTEIN COMEC/REC2"/>
    <property type="match status" value="1"/>
</dbReference>
<dbReference type="InterPro" id="IPR001279">
    <property type="entry name" value="Metallo-B-lactamas"/>
</dbReference>
<dbReference type="InterPro" id="IPR001322">
    <property type="entry name" value="Lamin_tail_dom"/>
</dbReference>
<dbReference type="Gene3D" id="3.60.15.10">
    <property type="entry name" value="Ribonuclease Z/Hydroxyacylglutathione hydrolase-like"/>
    <property type="match status" value="1"/>
</dbReference>
<evidence type="ECO:0000256" key="1">
    <source>
        <dbReference type="SAM" id="MobiDB-lite"/>
    </source>
</evidence>
<dbReference type="InterPro" id="IPR052159">
    <property type="entry name" value="Competence_DNA_uptake"/>
</dbReference>
<dbReference type="InterPro" id="IPR036866">
    <property type="entry name" value="RibonucZ/Hydroxyglut_hydro"/>
</dbReference>
<reference evidence="3" key="1">
    <citation type="submission" date="2021-03" db="EMBL/GenBank/DDBJ databases">
        <title>Acanthopleuribacteraceae sp. M133.</title>
        <authorList>
            <person name="Wang G."/>
        </authorList>
    </citation>
    <scope>NUCLEOTIDE SEQUENCE</scope>
    <source>
        <strain evidence="3">M133</strain>
    </source>
</reference>
<dbReference type="SUPFAM" id="SSF56281">
    <property type="entry name" value="Metallo-hydrolase/oxidoreductase"/>
    <property type="match status" value="1"/>
</dbReference>
<name>A0A8A4TSX3_SULCO</name>
<dbReference type="Pfam" id="PF00753">
    <property type="entry name" value="Lactamase_B"/>
    <property type="match status" value="1"/>
</dbReference>
<dbReference type="PROSITE" id="PS51841">
    <property type="entry name" value="LTD"/>
    <property type="match status" value="1"/>
</dbReference>
<accession>A0A8A4TSX3</accession>
<proteinExistence type="predicted"/>
<dbReference type="AlphaFoldDB" id="A0A8A4TSX3"/>
<protein>
    <submittedName>
        <fullName evidence="3">Lamin tail domain-containing protein</fullName>
    </submittedName>
</protein>
<dbReference type="Gene3D" id="2.60.40.1260">
    <property type="entry name" value="Lamin Tail domain"/>
    <property type="match status" value="1"/>
</dbReference>
<feature type="region of interest" description="Disordered" evidence="1">
    <location>
        <begin position="795"/>
        <end position="826"/>
    </location>
</feature>
<keyword evidence="4" id="KW-1185">Reference proteome</keyword>
<dbReference type="Proteomes" id="UP000663929">
    <property type="component" value="Chromosome"/>
</dbReference>
<organism evidence="3 4">
    <name type="scientific">Sulfidibacter corallicola</name>
    <dbReference type="NCBI Taxonomy" id="2818388"/>
    <lineage>
        <taxon>Bacteria</taxon>
        <taxon>Pseudomonadati</taxon>
        <taxon>Acidobacteriota</taxon>
        <taxon>Holophagae</taxon>
        <taxon>Acanthopleuribacterales</taxon>
        <taxon>Acanthopleuribacteraceae</taxon>
        <taxon>Sulfidibacter</taxon>
    </lineage>
</organism>
<feature type="region of interest" description="Disordered" evidence="1">
    <location>
        <begin position="991"/>
        <end position="1010"/>
    </location>
</feature>
<evidence type="ECO:0000259" key="2">
    <source>
        <dbReference type="PROSITE" id="PS51841"/>
    </source>
</evidence>
<dbReference type="SUPFAM" id="SSF74853">
    <property type="entry name" value="Lamin A/C globular tail domain"/>
    <property type="match status" value="1"/>
</dbReference>